<feature type="signal peptide" evidence="2">
    <location>
        <begin position="1"/>
        <end position="23"/>
    </location>
</feature>
<feature type="chain" id="PRO_5045721740" evidence="2">
    <location>
        <begin position="24"/>
        <end position="520"/>
    </location>
</feature>
<dbReference type="EMBL" id="JAQAGZ010000042">
    <property type="protein sequence ID" value="MCZ8517572.1"/>
    <property type="molecule type" value="Genomic_DNA"/>
</dbReference>
<dbReference type="SUPFAM" id="SSF53850">
    <property type="entry name" value="Periplasmic binding protein-like II"/>
    <property type="match status" value="1"/>
</dbReference>
<dbReference type="PROSITE" id="PS51257">
    <property type="entry name" value="PROKAR_LIPOPROTEIN"/>
    <property type="match status" value="1"/>
</dbReference>
<evidence type="ECO:0000313" key="4">
    <source>
        <dbReference type="Proteomes" id="UP001527882"/>
    </source>
</evidence>
<accession>A0ABT4QL32</accession>
<dbReference type="PANTHER" id="PTHR43649">
    <property type="entry name" value="ARABINOSE-BINDING PROTEIN-RELATED"/>
    <property type="match status" value="1"/>
</dbReference>
<protein>
    <submittedName>
        <fullName evidence="3">Extracellular solute-binding protein</fullName>
    </submittedName>
</protein>
<reference evidence="3 4" key="1">
    <citation type="submission" date="2022-12" db="EMBL/GenBank/DDBJ databases">
        <title>Draft genome sequence of Paenibacillus sp. dW9.</title>
        <authorList>
            <person name="Choi E.-W."/>
            <person name="Kim D.-U."/>
        </authorList>
    </citation>
    <scope>NUCLEOTIDE SEQUENCE [LARGE SCALE GENOMIC DNA]</scope>
    <source>
        <strain evidence="4">dW9</strain>
    </source>
</reference>
<comment type="caution">
    <text evidence="3">The sequence shown here is derived from an EMBL/GenBank/DDBJ whole genome shotgun (WGS) entry which is preliminary data.</text>
</comment>
<dbReference type="Proteomes" id="UP001527882">
    <property type="component" value="Unassembled WGS sequence"/>
</dbReference>
<sequence>MFKKRLTVKAAGSVLLLSTLISACSNSGGTSASGNNGNNAKSETPTKISIMLGQQTADALPTDNVVLKEIEKRTNTILELNWVPINNYDEKANVTLASGNMPDLMLINDIFQPLVRTMAAQGAFWDLTPFFKDYKNISSLPKETLENSKINGKNYGIPRVRPLEGGGWMPLVRKDWLDKLGMKPPETMDDMYNVMKAFTEKDPEGNNKNDTYGVSSYVTSDSMGNLQWVEEVFNGTTGGTVGAPLWKLKDGKLTPTALEPGTRDALIWLNKAYTEKLISPDFAIMKPSQAADEVKGGKAGIVGATMQPQWLYTEPNLKTNPKADFYPLPYLTGPFGKWAPKDTGFYGMFVIPKTVPEAKVRKILAFMDYGFTDEGSDLANYGFKDVHYTENNGFKVATEQAKKDMVAQNVLGQLYGKYDKYSRAFLTGIPKEMYDRNSQVLDERAKVSIPDPTTGVLSDTYQKVGKDFDKKIQDIKTKVIMGKANIAEWDAFVNTLKSDPNYQKIIAEMNDSYQKKLSGK</sequence>
<dbReference type="Gene3D" id="3.40.190.10">
    <property type="entry name" value="Periplasmic binding protein-like II"/>
    <property type="match status" value="2"/>
</dbReference>
<evidence type="ECO:0000256" key="1">
    <source>
        <dbReference type="ARBA" id="ARBA00022729"/>
    </source>
</evidence>
<dbReference type="RefSeq" id="WP_269886098.1">
    <property type="nucleotide sequence ID" value="NZ_JAQAGZ010000042.1"/>
</dbReference>
<keyword evidence="1 2" id="KW-0732">Signal</keyword>
<name>A0ABT4QL32_9BACL</name>
<evidence type="ECO:0000256" key="2">
    <source>
        <dbReference type="SAM" id="SignalP"/>
    </source>
</evidence>
<gene>
    <name evidence="3" type="ORF">O9H85_35610</name>
</gene>
<dbReference type="CDD" id="cd13580">
    <property type="entry name" value="PBP2_AlgQ_like_1"/>
    <property type="match status" value="1"/>
</dbReference>
<dbReference type="InterPro" id="IPR050490">
    <property type="entry name" value="Bact_solute-bd_prot1"/>
</dbReference>
<keyword evidence="4" id="KW-1185">Reference proteome</keyword>
<organism evidence="3 4">
    <name type="scientific">Paenibacillus gyeongsangnamensis</name>
    <dbReference type="NCBI Taxonomy" id="3388067"/>
    <lineage>
        <taxon>Bacteria</taxon>
        <taxon>Bacillati</taxon>
        <taxon>Bacillota</taxon>
        <taxon>Bacilli</taxon>
        <taxon>Bacillales</taxon>
        <taxon>Paenibacillaceae</taxon>
        <taxon>Paenibacillus</taxon>
    </lineage>
</organism>
<dbReference type="PANTHER" id="PTHR43649:SF33">
    <property type="entry name" value="POLYGALACTURONAN_RHAMNOGALACTURONAN-BINDING PROTEIN YTCQ"/>
    <property type="match status" value="1"/>
</dbReference>
<proteinExistence type="predicted"/>
<evidence type="ECO:0000313" key="3">
    <source>
        <dbReference type="EMBL" id="MCZ8517572.1"/>
    </source>
</evidence>